<feature type="transmembrane region" description="Helical" evidence="7">
    <location>
        <begin position="109"/>
        <end position="128"/>
    </location>
</feature>
<dbReference type="AlphaFoldDB" id="A0A7K4AG00"/>
<organism evidence="9 10">
    <name type="scientific">Methanothrix soehngenii</name>
    <name type="common">Methanosaeta concilii</name>
    <dbReference type="NCBI Taxonomy" id="2223"/>
    <lineage>
        <taxon>Archaea</taxon>
        <taxon>Methanobacteriati</taxon>
        <taxon>Methanobacteriota</taxon>
        <taxon>Stenosarchaea group</taxon>
        <taxon>Methanomicrobia</taxon>
        <taxon>Methanotrichales</taxon>
        <taxon>Methanotrichaceae</taxon>
        <taxon>Methanothrix</taxon>
    </lineage>
</organism>
<reference evidence="9 10" key="1">
    <citation type="journal article" date="2020" name="Biotechnol. Biofuels">
        <title>New insights from the biogas microbiome by comprehensive genome-resolved metagenomics of nearly 1600 species originating from multiple anaerobic digesters.</title>
        <authorList>
            <person name="Campanaro S."/>
            <person name="Treu L."/>
            <person name="Rodriguez-R L.M."/>
            <person name="Kovalovszki A."/>
            <person name="Ziels R.M."/>
            <person name="Maus I."/>
            <person name="Zhu X."/>
            <person name="Kougias P.G."/>
            <person name="Basile A."/>
            <person name="Luo G."/>
            <person name="Schluter A."/>
            <person name="Konstantinidis K.T."/>
            <person name="Angelidaki I."/>
        </authorList>
    </citation>
    <scope>NUCLEOTIDE SEQUENCE [LARGE SCALE GENOMIC DNA]</scope>
    <source>
        <strain evidence="9">AS27yjCOA_157</strain>
    </source>
</reference>
<keyword evidence="5 7" id="KW-1133">Transmembrane helix</keyword>
<evidence type="ECO:0000256" key="1">
    <source>
        <dbReference type="ARBA" id="ARBA00004141"/>
    </source>
</evidence>
<comment type="similarity">
    <text evidence="2">Belongs to the peptidase S54 family.</text>
</comment>
<dbReference type="GO" id="GO:0006508">
    <property type="term" value="P:proteolysis"/>
    <property type="evidence" value="ECO:0007669"/>
    <property type="project" value="UniProtKB-KW"/>
</dbReference>
<feature type="transmembrane region" description="Helical" evidence="7">
    <location>
        <begin position="205"/>
        <end position="224"/>
    </location>
</feature>
<dbReference type="SUPFAM" id="SSF144091">
    <property type="entry name" value="Rhomboid-like"/>
    <property type="match status" value="1"/>
</dbReference>
<evidence type="ECO:0000256" key="5">
    <source>
        <dbReference type="ARBA" id="ARBA00022989"/>
    </source>
</evidence>
<comment type="subcellular location">
    <subcellularLocation>
        <location evidence="1">Membrane</location>
        <topology evidence="1">Multi-pass membrane protein</topology>
    </subcellularLocation>
</comment>
<name>A0A7K4AG00_METSH</name>
<gene>
    <name evidence="9" type="ORF">GX426_02045</name>
</gene>
<evidence type="ECO:0000313" key="9">
    <source>
        <dbReference type="EMBL" id="NLJ21879.1"/>
    </source>
</evidence>
<dbReference type="GO" id="GO:0004252">
    <property type="term" value="F:serine-type endopeptidase activity"/>
    <property type="evidence" value="ECO:0007669"/>
    <property type="project" value="InterPro"/>
</dbReference>
<dbReference type="InterPro" id="IPR035952">
    <property type="entry name" value="Rhomboid-like_sf"/>
</dbReference>
<feature type="transmembrane region" description="Helical" evidence="7">
    <location>
        <begin position="148"/>
        <end position="170"/>
    </location>
</feature>
<keyword evidence="6 7" id="KW-0472">Membrane</keyword>
<keyword evidence="4" id="KW-0378">Hydrolase</keyword>
<dbReference type="PANTHER" id="PTHR43731:SF14">
    <property type="entry name" value="PRESENILIN-ASSOCIATED RHOMBOID-LIKE PROTEIN, MITOCHONDRIAL"/>
    <property type="match status" value="1"/>
</dbReference>
<dbReference type="InterPro" id="IPR050925">
    <property type="entry name" value="Rhomboid_protease_S54"/>
</dbReference>
<keyword evidence="3 7" id="KW-0812">Transmembrane</keyword>
<evidence type="ECO:0000313" key="10">
    <source>
        <dbReference type="Proteomes" id="UP000544742"/>
    </source>
</evidence>
<keyword evidence="9" id="KW-0645">Protease</keyword>
<dbReference type="RefSeq" id="WP_083804720.1">
    <property type="nucleotide sequence ID" value="NZ_CAJYDL010000001.1"/>
</dbReference>
<dbReference type="PANTHER" id="PTHR43731">
    <property type="entry name" value="RHOMBOID PROTEASE"/>
    <property type="match status" value="1"/>
</dbReference>
<dbReference type="Proteomes" id="UP000544742">
    <property type="component" value="Unassembled WGS sequence"/>
</dbReference>
<dbReference type="GO" id="GO:0016020">
    <property type="term" value="C:membrane"/>
    <property type="evidence" value="ECO:0007669"/>
    <property type="project" value="UniProtKB-SubCell"/>
</dbReference>
<evidence type="ECO:0000256" key="2">
    <source>
        <dbReference type="ARBA" id="ARBA00009045"/>
    </source>
</evidence>
<dbReference type="EMBL" id="JAAYUN010000038">
    <property type="protein sequence ID" value="NLJ21879.1"/>
    <property type="molecule type" value="Genomic_DNA"/>
</dbReference>
<dbReference type="Gene3D" id="1.20.1540.10">
    <property type="entry name" value="Rhomboid-like"/>
    <property type="match status" value="1"/>
</dbReference>
<evidence type="ECO:0000256" key="6">
    <source>
        <dbReference type="ARBA" id="ARBA00023136"/>
    </source>
</evidence>
<protein>
    <submittedName>
        <fullName evidence="9">Rhomboid family intramembrane serine protease</fullName>
    </submittedName>
</protein>
<accession>A0A7K4AG00</accession>
<dbReference type="InterPro" id="IPR022764">
    <property type="entry name" value="Peptidase_S54_rhomboid_dom"/>
</dbReference>
<evidence type="ECO:0000259" key="8">
    <source>
        <dbReference type="Pfam" id="PF01694"/>
    </source>
</evidence>
<dbReference type="Pfam" id="PF01694">
    <property type="entry name" value="Rhomboid"/>
    <property type="match status" value="1"/>
</dbReference>
<sequence length="236" mass="25476">MMFAPVGTEEIIPRRSFPIVTAVIVAINVLFFIYEIYILITDGSQGLNSFFNTFGLVPADVTSVQSSMLPPYSTFFTSMFIHAGILHILSNMVFLAVFGDNVEDLLGPIPYLIFYLLCGLAASAAQIAADPSSIIPNVGASGAISGVLAGYLVLLPTGTVRLFIFFGFFYRITKIPALLFITVWFVIQLFSGVASLGAVAEGGGVAYWAHIGGFIAGLLLAFAYKTIMRRHLFPSH</sequence>
<feature type="transmembrane region" description="Helical" evidence="7">
    <location>
        <begin position="75"/>
        <end position="97"/>
    </location>
</feature>
<feature type="transmembrane region" description="Helical" evidence="7">
    <location>
        <begin position="177"/>
        <end position="199"/>
    </location>
</feature>
<evidence type="ECO:0000256" key="7">
    <source>
        <dbReference type="SAM" id="Phobius"/>
    </source>
</evidence>
<proteinExistence type="inferred from homology"/>
<dbReference type="GeneID" id="10461985"/>
<evidence type="ECO:0000256" key="3">
    <source>
        <dbReference type="ARBA" id="ARBA00022692"/>
    </source>
</evidence>
<feature type="transmembrane region" description="Helical" evidence="7">
    <location>
        <begin position="20"/>
        <end position="40"/>
    </location>
</feature>
<feature type="domain" description="Peptidase S54 rhomboid" evidence="8">
    <location>
        <begin position="73"/>
        <end position="223"/>
    </location>
</feature>
<comment type="caution">
    <text evidence="9">The sequence shown here is derived from an EMBL/GenBank/DDBJ whole genome shotgun (WGS) entry which is preliminary data.</text>
</comment>
<dbReference type="FunFam" id="1.20.1540.10:FF:000027">
    <property type="entry name" value="Rhomboid family intramembrane serine protease"/>
    <property type="match status" value="1"/>
</dbReference>
<evidence type="ECO:0000256" key="4">
    <source>
        <dbReference type="ARBA" id="ARBA00022801"/>
    </source>
</evidence>